<keyword evidence="1" id="KW-0456">Lyase</keyword>
<reference evidence="3 4" key="1">
    <citation type="submission" date="2016-10" db="EMBL/GenBank/DDBJ databases">
        <authorList>
            <person name="de Groot N.N."/>
        </authorList>
    </citation>
    <scope>NUCLEOTIDE SEQUENCE [LARGE SCALE GENOMIC DNA]</scope>
    <source>
        <strain evidence="3 4">743A</strain>
    </source>
</reference>
<evidence type="ECO:0000313" key="3">
    <source>
        <dbReference type="EMBL" id="SFR96980.1"/>
    </source>
</evidence>
<dbReference type="EMBL" id="FOYZ01000012">
    <property type="protein sequence ID" value="SFR96980.1"/>
    <property type="molecule type" value="Genomic_DNA"/>
</dbReference>
<dbReference type="GO" id="GO:0016787">
    <property type="term" value="F:hydrolase activity"/>
    <property type="evidence" value="ECO:0007669"/>
    <property type="project" value="InterPro"/>
</dbReference>
<keyword evidence="4" id="KW-1185">Reference proteome</keyword>
<dbReference type="AlphaFoldDB" id="A0A1I6L174"/>
<dbReference type="OrthoDB" id="9771932at2"/>
<dbReference type="GO" id="GO:0016831">
    <property type="term" value="F:carboxy-lyase activity"/>
    <property type="evidence" value="ECO:0007669"/>
    <property type="project" value="InterPro"/>
</dbReference>
<dbReference type="InterPro" id="IPR006680">
    <property type="entry name" value="Amidohydro-rel"/>
</dbReference>
<name>A0A1I6L174_9FIRM</name>
<dbReference type="PANTHER" id="PTHR21240">
    <property type="entry name" value="2-AMINO-3-CARBOXYLMUCONATE-6-SEMIALDEHYDE DECARBOXYLASE"/>
    <property type="match status" value="1"/>
</dbReference>
<dbReference type="RefSeq" id="WP_092562316.1">
    <property type="nucleotide sequence ID" value="NZ_FOYZ01000012.1"/>
</dbReference>
<protein>
    <recommendedName>
        <fullName evidence="2">Amidohydrolase-related domain-containing protein</fullName>
    </recommendedName>
</protein>
<dbReference type="CDD" id="cd01292">
    <property type="entry name" value="metallo-dependent_hydrolases"/>
    <property type="match status" value="1"/>
</dbReference>
<evidence type="ECO:0000259" key="2">
    <source>
        <dbReference type="Pfam" id="PF04909"/>
    </source>
</evidence>
<organism evidence="3 4">
    <name type="scientific">Anaeromicropila populeti</name>
    <dbReference type="NCBI Taxonomy" id="37658"/>
    <lineage>
        <taxon>Bacteria</taxon>
        <taxon>Bacillati</taxon>
        <taxon>Bacillota</taxon>
        <taxon>Clostridia</taxon>
        <taxon>Lachnospirales</taxon>
        <taxon>Lachnospiraceae</taxon>
        <taxon>Anaeromicropila</taxon>
    </lineage>
</organism>
<dbReference type="Pfam" id="PF04909">
    <property type="entry name" value="Amidohydro_2"/>
    <property type="match status" value="1"/>
</dbReference>
<dbReference type="InterPro" id="IPR032465">
    <property type="entry name" value="ACMSD"/>
</dbReference>
<dbReference type="Gene3D" id="3.20.20.140">
    <property type="entry name" value="Metal-dependent hydrolases"/>
    <property type="match status" value="1"/>
</dbReference>
<proteinExistence type="predicted"/>
<sequence>MLIDIHTHLGYSKVYSDYFINGIIESIENPLKEQMGAAFNKAIVSNIIRGSLNDKDGSKLIKQMDDAGIDKCVLLMTDFGYEDTNMEFSVSEILEVHNQVRIKYPDRVIPFFGIDCRRDVSYVDLFEKSIRDYHFAGLKIYPPCGFDLTDKRLFPYYEICQSYGIPVLSHTGDSLVTMHNDYDYIGQVKDLTKMFKNLQFILAHITFERFEENIRLASELENVYFDLAAFQLDWGKENLTYKVKKIFELIPDKILFGTDWPIYSMLGQQKRWVDYFRNNVEISEENKKKLFYLNAQNVLKI</sequence>
<feature type="domain" description="Amidohydrolase-related" evidence="2">
    <location>
        <begin position="61"/>
        <end position="300"/>
    </location>
</feature>
<dbReference type="SUPFAM" id="SSF51556">
    <property type="entry name" value="Metallo-dependent hydrolases"/>
    <property type="match status" value="1"/>
</dbReference>
<accession>A0A1I6L174</accession>
<gene>
    <name evidence="3" type="ORF">SAMN05661086_02955</name>
</gene>
<dbReference type="InterPro" id="IPR032466">
    <property type="entry name" value="Metal_Hydrolase"/>
</dbReference>
<evidence type="ECO:0000313" key="4">
    <source>
        <dbReference type="Proteomes" id="UP000199659"/>
    </source>
</evidence>
<dbReference type="Proteomes" id="UP000199659">
    <property type="component" value="Unassembled WGS sequence"/>
</dbReference>
<dbReference type="STRING" id="37658.SAMN05661086_02955"/>
<evidence type="ECO:0000256" key="1">
    <source>
        <dbReference type="ARBA" id="ARBA00023239"/>
    </source>
</evidence>